<evidence type="ECO:0000313" key="1">
    <source>
        <dbReference type="EMBL" id="KAJ2977908.1"/>
    </source>
</evidence>
<accession>A0ACC1NFU3</accession>
<organism evidence="1 2">
    <name type="scientific">Zarea fungicola</name>
    <dbReference type="NCBI Taxonomy" id="93591"/>
    <lineage>
        <taxon>Eukaryota</taxon>
        <taxon>Fungi</taxon>
        <taxon>Dikarya</taxon>
        <taxon>Ascomycota</taxon>
        <taxon>Pezizomycotina</taxon>
        <taxon>Sordariomycetes</taxon>
        <taxon>Hypocreomycetidae</taxon>
        <taxon>Hypocreales</taxon>
        <taxon>Cordycipitaceae</taxon>
        <taxon>Zarea</taxon>
    </lineage>
</organism>
<dbReference type="Proteomes" id="UP001143910">
    <property type="component" value="Unassembled WGS sequence"/>
</dbReference>
<reference evidence="1" key="1">
    <citation type="submission" date="2022-08" db="EMBL/GenBank/DDBJ databases">
        <title>Genome Sequence of Lecanicillium fungicola.</title>
        <authorList>
            <person name="Buettner E."/>
        </authorList>
    </citation>
    <scope>NUCLEOTIDE SEQUENCE</scope>
    <source>
        <strain evidence="1">Babe33</strain>
    </source>
</reference>
<name>A0ACC1NFU3_9HYPO</name>
<gene>
    <name evidence="1" type="ORF">NQ176_g4108</name>
</gene>
<evidence type="ECO:0000313" key="2">
    <source>
        <dbReference type="Proteomes" id="UP001143910"/>
    </source>
</evidence>
<dbReference type="EMBL" id="JANJQO010000426">
    <property type="protein sequence ID" value="KAJ2977908.1"/>
    <property type="molecule type" value="Genomic_DNA"/>
</dbReference>
<keyword evidence="2" id="KW-1185">Reference proteome</keyword>
<proteinExistence type="predicted"/>
<sequence length="445" mass="48128">MVKFMHHAVFAAIARAFSVYKTDAVPRSLGDACVSALTGDVTCDDVVQTFAEAKYHGSLESLDLTNNVCSGNCYASLKLWFTSVSTACAGKVLDTFGTPPTMAGGYMWEGFNETCVRDPRTKKYCNDIIDQFTVVQSMEEMPHDELCHVCFIRKLAMMQSSQYSAYDKVYQEQLQYVYSHCDMQGPTEILPPLIPQPVSPTPLCITGRIYTTKGGESCESIANGTNVAGSTLYMANQDILTRCSDLSPGVDLCLPLTCETFFVRPQDDCSSIEAETGLIQGQLRQYNSWLNADCSNLQSATNFYGKNICVSPQGGTFTVTKFPTNPTTNPDSGDGYTQNVIRPPAGAHVARGTTLNCGKWYVVQENDICSTICVSNRIDIHLFRAVNPSLSDGDCTSKLVRSSAVCVGPVYGWNLTATETKTSMESTTATAGGGQAFGPTAAGAH</sequence>
<protein>
    <submittedName>
        <fullName evidence="1">Uncharacterized protein</fullName>
    </submittedName>
</protein>
<comment type="caution">
    <text evidence="1">The sequence shown here is derived from an EMBL/GenBank/DDBJ whole genome shotgun (WGS) entry which is preliminary data.</text>
</comment>